<dbReference type="Proteomes" id="UP000008311">
    <property type="component" value="Unassembled WGS sequence"/>
</dbReference>
<evidence type="ECO:0000313" key="2">
    <source>
        <dbReference type="Proteomes" id="UP000008311"/>
    </source>
</evidence>
<dbReference type="InParanoid" id="B9SIY2"/>
<dbReference type="STRING" id="3988.B9SIY2"/>
<evidence type="ECO:0000313" key="1">
    <source>
        <dbReference type="EMBL" id="EEF36471.1"/>
    </source>
</evidence>
<keyword evidence="2" id="KW-1185">Reference proteome</keyword>
<gene>
    <name evidence="1" type="ORF">RCOM_0791550</name>
</gene>
<name>B9SIY2_RICCO</name>
<reference evidence="2" key="1">
    <citation type="journal article" date="2010" name="Nat. Biotechnol.">
        <title>Draft genome sequence of the oilseed species Ricinus communis.</title>
        <authorList>
            <person name="Chan A.P."/>
            <person name="Crabtree J."/>
            <person name="Zhao Q."/>
            <person name="Lorenzi H."/>
            <person name="Orvis J."/>
            <person name="Puiu D."/>
            <person name="Melake-Berhan A."/>
            <person name="Jones K.M."/>
            <person name="Redman J."/>
            <person name="Chen G."/>
            <person name="Cahoon E.B."/>
            <person name="Gedil M."/>
            <person name="Stanke M."/>
            <person name="Haas B.J."/>
            <person name="Wortman J.R."/>
            <person name="Fraser-Liggett C.M."/>
            <person name="Ravel J."/>
            <person name="Rabinowicz P.D."/>
        </authorList>
    </citation>
    <scope>NUCLEOTIDE SEQUENCE [LARGE SCALE GENOMIC DNA]</scope>
    <source>
        <strain evidence="2">cv. Hale</strain>
    </source>
</reference>
<organism evidence="1 2">
    <name type="scientific">Ricinus communis</name>
    <name type="common">Castor bean</name>
    <dbReference type="NCBI Taxonomy" id="3988"/>
    <lineage>
        <taxon>Eukaryota</taxon>
        <taxon>Viridiplantae</taxon>
        <taxon>Streptophyta</taxon>
        <taxon>Embryophyta</taxon>
        <taxon>Tracheophyta</taxon>
        <taxon>Spermatophyta</taxon>
        <taxon>Magnoliopsida</taxon>
        <taxon>eudicotyledons</taxon>
        <taxon>Gunneridae</taxon>
        <taxon>Pentapetalae</taxon>
        <taxon>rosids</taxon>
        <taxon>fabids</taxon>
        <taxon>Malpighiales</taxon>
        <taxon>Euphorbiaceae</taxon>
        <taxon>Acalyphoideae</taxon>
        <taxon>Acalypheae</taxon>
        <taxon>Ricinus</taxon>
    </lineage>
</organism>
<protein>
    <submittedName>
        <fullName evidence="1">Uncharacterized protein</fullName>
    </submittedName>
</protein>
<dbReference type="eggNOG" id="KOG2381">
    <property type="taxonomic scope" value="Eukaryota"/>
</dbReference>
<sequence>MSVLLKSIRGGEKRWQHEGAMSVNEQLPESTSFVSLTDLTEREWVQYLENFQTLLCPAFANRKSGTWSEA</sequence>
<proteinExistence type="predicted"/>
<accession>B9SIY2</accession>
<dbReference type="EMBL" id="EQ973977">
    <property type="protein sequence ID" value="EEF36471.1"/>
    <property type="molecule type" value="Genomic_DNA"/>
</dbReference>
<dbReference type="AlphaFoldDB" id="B9SIY2"/>